<dbReference type="EMBL" id="ACEB01000012">
    <property type="protein sequence ID" value="EEG27632.1"/>
    <property type="molecule type" value="Genomic_DNA"/>
</dbReference>
<dbReference type="Proteomes" id="UP000006247">
    <property type="component" value="Unassembled WGS sequence"/>
</dbReference>
<keyword evidence="1" id="KW-0472">Membrane</keyword>
<sequence length="83" mass="9130">MSWRSWSGEFIERVVAFHVKHCGVDRFAGWLFESVVSSLLVVGVSRGTVVVMVLGVLLGIGDGVFNGVFHVKRGSLFGMICWD</sequence>
<feature type="transmembrane region" description="Helical" evidence="1">
    <location>
        <begin position="49"/>
        <end position="69"/>
    </location>
</feature>
<gene>
    <name evidence="2" type="ORF">CORMATOL_00833</name>
</gene>
<evidence type="ECO:0000313" key="3">
    <source>
        <dbReference type="Proteomes" id="UP000006247"/>
    </source>
</evidence>
<proteinExistence type="predicted"/>
<evidence type="ECO:0000313" key="2">
    <source>
        <dbReference type="EMBL" id="EEG27632.1"/>
    </source>
</evidence>
<keyword evidence="1" id="KW-0812">Transmembrane</keyword>
<comment type="caution">
    <text evidence="2">The sequence shown here is derived from an EMBL/GenBank/DDBJ whole genome shotgun (WGS) entry which is preliminary data.</text>
</comment>
<protein>
    <submittedName>
        <fullName evidence="2">Uncharacterized protein</fullName>
    </submittedName>
</protein>
<reference evidence="2 3" key="1">
    <citation type="submission" date="2009-01" db="EMBL/GenBank/DDBJ databases">
        <authorList>
            <person name="Fulton L."/>
            <person name="Clifton S."/>
            <person name="Chinwalla A.T."/>
            <person name="Mitreva M."/>
            <person name="Sodergren E."/>
            <person name="Weinstock G."/>
            <person name="Clifton S."/>
            <person name="Dooling D.J."/>
            <person name="Fulton B."/>
            <person name="Minx P."/>
            <person name="Pepin K.H."/>
            <person name="Johnson M."/>
            <person name="Bhonagiri V."/>
            <person name="Nash W.E."/>
            <person name="Mardis E.R."/>
            <person name="Wilson R.K."/>
        </authorList>
    </citation>
    <scope>NUCLEOTIDE SEQUENCE [LARGE SCALE GENOMIC DNA]</scope>
    <source>
        <strain evidence="2 3">ATCC 33806</strain>
    </source>
</reference>
<accession>C0E1I2</accession>
<name>C0E1I2_9CORY</name>
<dbReference type="AlphaFoldDB" id="C0E1I2"/>
<dbReference type="HOGENOM" id="CLU_2536897_0_0_11"/>
<organism evidence="2 3">
    <name type="scientific">Corynebacterium matruchotii ATCC 33806</name>
    <dbReference type="NCBI Taxonomy" id="566549"/>
    <lineage>
        <taxon>Bacteria</taxon>
        <taxon>Bacillati</taxon>
        <taxon>Actinomycetota</taxon>
        <taxon>Actinomycetes</taxon>
        <taxon>Mycobacteriales</taxon>
        <taxon>Corynebacteriaceae</taxon>
        <taxon>Corynebacterium</taxon>
    </lineage>
</organism>
<keyword evidence="1" id="KW-1133">Transmembrane helix</keyword>
<evidence type="ECO:0000256" key="1">
    <source>
        <dbReference type="SAM" id="Phobius"/>
    </source>
</evidence>